<dbReference type="STRING" id="1190415.SAMN05216593_11188"/>
<evidence type="ECO:0000313" key="2">
    <source>
        <dbReference type="Proteomes" id="UP000183983"/>
    </source>
</evidence>
<accession>A0A1M7PKL5</accession>
<dbReference type="OrthoDB" id="7015712at2"/>
<evidence type="ECO:0000313" key="1">
    <source>
        <dbReference type="EMBL" id="SHN17487.1"/>
    </source>
</evidence>
<gene>
    <name evidence="1" type="ORF">SAMN05216593_11188</name>
</gene>
<sequence>MRRGLPPTVPDLKQPQNYIDLDQLGADSLLTYIPGVQDGDTFYPNWRGCAANGEVVDFFDDLVDVIDPLPEGMPVRIDNALLKALDQGWVFYSYRLVDGSLPDGVQESLRTFFFVGKRLDALQGLAVAQCKESQGLYLDPDMLNIKRQILIVTLPYQAMRAGDKVTLTLDRYFDPDSSLPSLTLAQTVSEKQVGAPLEWHIDPTELLIIEDGFVEISYSIEYADPTLSPKTQSPVQTFYVVSPTTPLLPALTIKDFNGGSLDPDAYPDGLRLLVEPYPGLQIHDDIVVYVTSEDRVVKSLRADLSTLDSGVLEFRLAYDWLKDNEGKEIELMYQYARPGAAGSSLPREVILSSPLNLPAPDIDEARFDSSDGENVKGHIFAVTLDKGVTVRIPHDASIGPGSQVQMHWDGHGSTGSFIADPSDSNPNLFFIPPAAVPANMDKRVDVYYKVTPTTGLPGTSWVYDLEVRGIKDGWPLIQFMRPKATDAVLSLAMVSDEGAGLDLAGWIYMAQGQRVRIRASCLAEGATRRFDLRTGAAEPVTAAELAAKTVSVIFPKVFLAELDRVGSTPSKVHSLTVEVSFDDGASYVAFPSVNFDVTD</sequence>
<reference evidence="1 2" key="1">
    <citation type="submission" date="2016-11" db="EMBL/GenBank/DDBJ databases">
        <authorList>
            <person name="Jaros S."/>
            <person name="Januszkiewicz K."/>
            <person name="Wedrychowicz H."/>
        </authorList>
    </citation>
    <scope>NUCLEOTIDE SEQUENCE [LARGE SCALE GENOMIC DNA]</scope>
    <source>
        <strain evidence="1 2">LMG 26898</strain>
    </source>
</reference>
<proteinExistence type="predicted"/>
<dbReference type="AlphaFoldDB" id="A0A1M7PKL5"/>
<protein>
    <submittedName>
        <fullName evidence="1">Uncharacterized protein</fullName>
    </submittedName>
</protein>
<name>A0A1M7PKL5_9PSED</name>
<organism evidence="1 2">
    <name type="scientific">Pseudomonas asturiensis</name>
    <dbReference type="NCBI Taxonomy" id="1190415"/>
    <lineage>
        <taxon>Bacteria</taxon>
        <taxon>Pseudomonadati</taxon>
        <taxon>Pseudomonadota</taxon>
        <taxon>Gammaproteobacteria</taxon>
        <taxon>Pseudomonadales</taxon>
        <taxon>Pseudomonadaceae</taxon>
        <taxon>Pseudomonas</taxon>
    </lineage>
</organism>
<dbReference type="EMBL" id="FRDA01000011">
    <property type="protein sequence ID" value="SHN17487.1"/>
    <property type="molecule type" value="Genomic_DNA"/>
</dbReference>
<dbReference type="Proteomes" id="UP000183983">
    <property type="component" value="Unassembled WGS sequence"/>
</dbReference>
<dbReference type="RefSeq" id="WP_073169421.1">
    <property type="nucleotide sequence ID" value="NZ_FRDA01000011.1"/>
</dbReference>